<evidence type="ECO:0000256" key="4">
    <source>
        <dbReference type="ARBA" id="ARBA00023295"/>
    </source>
</evidence>
<sequence>MRGWLFIIFFFYAGAAAQAQDSIFLFSYFTGNGEDGLHLAYSKDGYHFTALHKGQPLLKPAVGKDRLMRDPCIIRGGDGQFHMVWTVGWQGQGIGYASSPDLIHWPVQKYIPVMEHEPAARNCWAPEITYDPEEGLYMIYWATTITGRFPETLAAGDDGYNHRIYYTTTRDFKNFSETKLLLEPGFNVIDATIQKSGNSYIMFLKNETRRPAEKNIRLAFAEELTGPYGAPGPPVTGNYWAEGPTAARLEDNWIVYFDKYVKGRMGAVVSEDLERWKDVSRRVRFPKGTRHGTIVKISGKEFETLKNANVSAPLKYSRHSRQSPPRLPGSFSAAPSAVAEPGKAVE</sequence>
<dbReference type="Pfam" id="PF04616">
    <property type="entry name" value="Glyco_hydro_43"/>
    <property type="match status" value="1"/>
</dbReference>
<reference evidence="8 9" key="1">
    <citation type="submission" date="2019-03" db="EMBL/GenBank/DDBJ databases">
        <title>Genomic Encyclopedia of Type Strains, Phase IV (KMG-IV): sequencing the most valuable type-strain genomes for metagenomic binning, comparative biology and taxonomic classification.</title>
        <authorList>
            <person name="Goeker M."/>
        </authorList>
    </citation>
    <scope>NUCLEOTIDE SEQUENCE [LARGE SCALE GENOMIC DNA]</scope>
    <source>
        <strain evidence="8 9">DSM 21100</strain>
    </source>
</reference>
<feature type="chain" id="PRO_5021026258" evidence="7">
    <location>
        <begin position="20"/>
        <end position="346"/>
    </location>
</feature>
<evidence type="ECO:0000313" key="8">
    <source>
        <dbReference type="EMBL" id="TCS87686.1"/>
    </source>
</evidence>
<keyword evidence="9" id="KW-1185">Reference proteome</keyword>
<dbReference type="Gene3D" id="2.115.10.20">
    <property type="entry name" value="Glycosyl hydrolase domain, family 43"/>
    <property type="match status" value="1"/>
</dbReference>
<dbReference type="OrthoDB" id="9758923at2"/>
<keyword evidence="7" id="KW-0732">Signal</keyword>
<dbReference type="PANTHER" id="PTHR43301">
    <property type="entry name" value="ARABINAN ENDO-1,5-ALPHA-L-ARABINOSIDASE"/>
    <property type="match status" value="1"/>
</dbReference>
<dbReference type="RefSeq" id="WP_132128762.1">
    <property type="nucleotide sequence ID" value="NZ_CP042432.1"/>
</dbReference>
<name>A0A4R3KSD9_9SPHI</name>
<gene>
    <name evidence="8" type="ORF">EDD80_10433</name>
</gene>
<keyword evidence="3 5" id="KW-0378">Hydrolase</keyword>
<dbReference type="CDD" id="cd08983">
    <property type="entry name" value="GH43_Bt3655-like"/>
    <property type="match status" value="1"/>
</dbReference>
<accession>A0A4R3KSD9</accession>
<dbReference type="InterPro" id="IPR006710">
    <property type="entry name" value="Glyco_hydro_43"/>
</dbReference>
<evidence type="ECO:0000256" key="3">
    <source>
        <dbReference type="ARBA" id="ARBA00022801"/>
    </source>
</evidence>
<dbReference type="InterPro" id="IPR050727">
    <property type="entry name" value="GH43_arabinanases"/>
</dbReference>
<dbReference type="GO" id="GO:0005975">
    <property type="term" value="P:carbohydrate metabolic process"/>
    <property type="evidence" value="ECO:0007669"/>
    <property type="project" value="InterPro"/>
</dbReference>
<dbReference type="AlphaFoldDB" id="A0A4R3KSD9"/>
<evidence type="ECO:0000256" key="2">
    <source>
        <dbReference type="ARBA" id="ARBA00009865"/>
    </source>
</evidence>
<organism evidence="8 9">
    <name type="scientific">Anseongella ginsenosidimutans</name>
    <dbReference type="NCBI Taxonomy" id="496056"/>
    <lineage>
        <taxon>Bacteria</taxon>
        <taxon>Pseudomonadati</taxon>
        <taxon>Bacteroidota</taxon>
        <taxon>Sphingobacteriia</taxon>
        <taxon>Sphingobacteriales</taxon>
        <taxon>Sphingobacteriaceae</taxon>
        <taxon>Anseongella</taxon>
    </lineage>
</organism>
<evidence type="ECO:0000256" key="5">
    <source>
        <dbReference type="RuleBase" id="RU361187"/>
    </source>
</evidence>
<protein>
    <submittedName>
        <fullName evidence="8">Glycosyl hydrolase family 43</fullName>
    </submittedName>
</protein>
<feature type="region of interest" description="Disordered" evidence="6">
    <location>
        <begin position="314"/>
        <end position="346"/>
    </location>
</feature>
<evidence type="ECO:0000256" key="7">
    <source>
        <dbReference type="SAM" id="SignalP"/>
    </source>
</evidence>
<dbReference type="GO" id="GO:0004553">
    <property type="term" value="F:hydrolase activity, hydrolyzing O-glycosyl compounds"/>
    <property type="evidence" value="ECO:0007669"/>
    <property type="project" value="InterPro"/>
</dbReference>
<feature type="signal peptide" evidence="7">
    <location>
        <begin position="1"/>
        <end position="19"/>
    </location>
</feature>
<comment type="similarity">
    <text evidence="2 5">Belongs to the glycosyl hydrolase 43 family.</text>
</comment>
<evidence type="ECO:0000256" key="6">
    <source>
        <dbReference type="SAM" id="MobiDB-lite"/>
    </source>
</evidence>
<dbReference type="SUPFAM" id="SSF75005">
    <property type="entry name" value="Arabinanase/levansucrase/invertase"/>
    <property type="match status" value="2"/>
</dbReference>
<evidence type="ECO:0000256" key="1">
    <source>
        <dbReference type="ARBA" id="ARBA00004834"/>
    </source>
</evidence>
<comment type="pathway">
    <text evidence="1">Glycan metabolism; L-arabinan degradation.</text>
</comment>
<evidence type="ECO:0000313" key="9">
    <source>
        <dbReference type="Proteomes" id="UP000295807"/>
    </source>
</evidence>
<dbReference type="EMBL" id="SMAD01000004">
    <property type="protein sequence ID" value="TCS87686.1"/>
    <property type="molecule type" value="Genomic_DNA"/>
</dbReference>
<dbReference type="PANTHER" id="PTHR43301:SF3">
    <property type="entry name" value="ARABINAN ENDO-1,5-ALPHA-L-ARABINOSIDASE A-RELATED"/>
    <property type="match status" value="1"/>
</dbReference>
<comment type="caution">
    <text evidence="8">The sequence shown here is derived from an EMBL/GenBank/DDBJ whole genome shotgun (WGS) entry which is preliminary data.</text>
</comment>
<dbReference type="Proteomes" id="UP000295807">
    <property type="component" value="Unassembled WGS sequence"/>
</dbReference>
<dbReference type="InterPro" id="IPR023296">
    <property type="entry name" value="Glyco_hydro_beta-prop_sf"/>
</dbReference>
<keyword evidence="4 5" id="KW-0326">Glycosidase</keyword>
<proteinExistence type="inferred from homology"/>